<evidence type="ECO:0000256" key="11">
    <source>
        <dbReference type="ARBA" id="ARBA00023145"/>
    </source>
</evidence>
<comment type="function">
    <text evidence="3">Secreted tripeptidyl-peptidase which degrades proteins at acidic pHs and is involved in virulence.</text>
</comment>
<evidence type="ECO:0000256" key="5">
    <source>
        <dbReference type="ARBA" id="ARBA00012462"/>
    </source>
</evidence>
<dbReference type="InterPro" id="IPR000209">
    <property type="entry name" value="Peptidase_S8/S53_dom"/>
</dbReference>
<feature type="active site" description="Charge relay system" evidence="12">
    <location>
        <position position="209"/>
    </location>
</feature>
<dbReference type="GO" id="GO:0005576">
    <property type="term" value="C:extracellular region"/>
    <property type="evidence" value="ECO:0007669"/>
    <property type="project" value="UniProtKB-SubCell"/>
</dbReference>
<evidence type="ECO:0000259" key="13">
    <source>
        <dbReference type="PROSITE" id="PS51695"/>
    </source>
</evidence>
<evidence type="ECO:0000256" key="9">
    <source>
        <dbReference type="ARBA" id="ARBA00022825"/>
    </source>
</evidence>
<dbReference type="GO" id="GO:0004252">
    <property type="term" value="F:serine-type endopeptidase activity"/>
    <property type="evidence" value="ECO:0007669"/>
    <property type="project" value="UniProtKB-UniRule"/>
</dbReference>
<dbReference type="eggNOG" id="ENOG502QR6D">
    <property type="taxonomic scope" value="Eukaryota"/>
</dbReference>
<dbReference type="SUPFAM" id="SSF52743">
    <property type="entry name" value="Subtilisin-like"/>
    <property type="match status" value="1"/>
</dbReference>
<feature type="active site" description="Charge relay system" evidence="12">
    <location>
        <position position="213"/>
    </location>
</feature>
<sequence>YGQHLSKDEAHELMAPHPDTPDVVSQWLVFHGIDEANIKYSSTGDFMTISAPGVRVAESMFDTDFHVYADSGDALARTTKYSIPEVLHNHVNLVQPLVMLAPPPQASKPATPSSKITSADLSQEDNAVDPSCDYQINPNCLRQLYNIGNYTASPAKGNVIAVSAFEEQYASYTDYALFVEGYAPSASGANFSVVPIIGGINDATAPGVEANLDIRYAFGLTWPIPATFYTVDNYSDTAGNGNYTFATAALHYIDFLLDQTDIPPVISNSYGNDETIFTPAQANKICQGFAALGAHGVSVLYSSGDNGVGYFYQEPTPFLIHFPGSCPYVTMVGMTTGIKEVSGTITEFASSGGGFSNYFPRPSYQDKQANDYLSYLGDQYQGLYNSSGRGYSDVSAQGIDYLIEYYGYTYNETGTSAATPAFAAVIALLNDVRMDAGKGPVGFLNPWLYSSGYAELKDITEGSNPSSGTNGFNSYFSTSVQVTGFGTPDFAKLKELVIAQRVDRVDKPRPTSPSLILYLQVNLNSRRFRSLSLIALTS</sequence>
<dbReference type="InterPro" id="IPR023828">
    <property type="entry name" value="Peptidase_S8_Ser-AS"/>
</dbReference>
<dbReference type="InterPro" id="IPR036852">
    <property type="entry name" value="Peptidase_S8/S53_dom_sf"/>
</dbReference>
<evidence type="ECO:0000256" key="3">
    <source>
        <dbReference type="ARBA" id="ARBA00002451"/>
    </source>
</evidence>
<dbReference type="KEGG" id="cput:CONPUDRAFT_68107"/>
<dbReference type="Proteomes" id="UP000053558">
    <property type="component" value="Unassembled WGS sequence"/>
</dbReference>
<keyword evidence="9 12" id="KW-0720">Serine protease</keyword>
<dbReference type="EC" id="3.4.14.10" evidence="5"/>
<dbReference type="CDD" id="cd04056">
    <property type="entry name" value="Peptidases_S53"/>
    <property type="match status" value="1"/>
</dbReference>
<comment type="cofactor">
    <cofactor evidence="2">
        <name>Ca(2+)</name>
        <dbReference type="ChEBI" id="CHEBI:29108"/>
    </cofactor>
</comment>
<dbReference type="InterPro" id="IPR050819">
    <property type="entry name" value="Tripeptidyl-peptidase_I"/>
</dbReference>
<evidence type="ECO:0000313" key="14">
    <source>
        <dbReference type="EMBL" id="EIW73983.1"/>
    </source>
</evidence>
<dbReference type="CDD" id="cd11377">
    <property type="entry name" value="Pro-peptidase_S53"/>
    <property type="match status" value="1"/>
</dbReference>
<dbReference type="RefSeq" id="XP_007775805.1">
    <property type="nucleotide sequence ID" value="XM_007777615.1"/>
</dbReference>
<dbReference type="PROSITE" id="PS51695">
    <property type="entry name" value="SEDOLISIN"/>
    <property type="match status" value="1"/>
</dbReference>
<dbReference type="Pfam" id="PF09286">
    <property type="entry name" value="Pro-kuma_activ"/>
    <property type="match status" value="1"/>
</dbReference>
<dbReference type="Gene3D" id="3.40.50.200">
    <property type="entry name" value="Peptidase S8/S53 domain"/>
    <property type="match status" value="1"/>
</dbReference>
<dbReference type="PANTHER" id="PTHR14218">
    <property type="entry name" value="PROTEASE S8 TRIPEPTIDYL PEPTIDASE I CLN2"/>
    <property type="match status" value="1"/>
</dbReference>
<accession>R7SCU6</accession>
<keyword evidence="7" id="KW-0479">Metal-binding</keyword>
<name>R7SCU6_CONPW</name>
<dbReference type="PANTHER" id="PTHR14218:SF15">
    <property type="entry name" value="TRIPEPTIDYL-PEPTIDASE 1"/>
    <property type="match status" value="1"/>
</dbReference>
<dbReference type="GO" id="GO:0006508">
    <property type="term" value="P:proteolysis"/>
    <property type="evidence" value="ECO:0007669"/>
    <property type="project" value="UniProtKB-KW"/>
</dbReference>
<dbReference type="EMBL" id="JH711596">
    <property type="protein sequence ID" value="EIW73983.1"/>
    <property type="molecule type" value="Genomic_DNA"/>
</dbReference>
<keyword evidence="8 12" id="KW-0378">Hydrolase</keyword>
<evidence type="ECO:0000256" key="2">
    <source>
        <dbReference type="ARBA" id="ARBA00001913"/>
    </source>
</evidence>
<dbReference type="AlphaFoldDB" id="R7SCU6"/>
<comment type="caution">
    <text evidence="12">Lacks conserved residue(s) required for the propagation of feature annotation.</text>
</comment>
<evidence type="ECO:0000256" key="7">
    <source>
        <dbReference type="ARBA" id="ARBA00022723"/>
    </source>
</evidence>
<feature type="active site" description="Charge relay system" evidence="12">
    <location>
        <position position="416"/>
    </location>
</feature>
<keyword evidence="10" id="KW-0106">Calcium</keyword>
<comment type="subcellular location">
    <subcellularLocation>
        <location evidence="4">Secreted</location>
        <location evidence="4">Extracellular space</location>
    </subcellularLocation>
</comment>
<reference evidence="15" key="1">
    <citation type="journal article" date="2012" name="Science">
        <title>The Paleozoic origin of enzymatic lignin decomposition reconstructed from 31 fungal genomes.</title>
        <authorList>
            <person name="Floudas D."/>
            <person name="Binder M."/>
            <person name="Riley R."/>
            <person name="Barry K."/>
            <person name="Blanchette R.A."/>
            <person name="Henrissat B."/>
            <person name="Martinez A.T."/>
            <person name="Otillar R."/>
            <person name="Spatafora J.W."/>
            <person name="Yadav J.S."/>
            <person name="Aerts A."/>
            <person name="Benoit I."/>
            <person name="Boyd A."/>
            <person name="Carlson A."/>
            <person name="Copeland A."/>
            <person name="Coutinho P.M."/>
            <person name="de Vries R.P."/>
            <person name="Ferreira P."/>
            <person name="Findley K."/>
            <person name="Foster B."/>
            <person name="Gaskell J."/>
            <person name="Glotzer D."/>
            <person name="Gorecki P."/>
            <person name="Heitman J."/>
            <person name="Hesse C."/>
            <person name="Hori C."/>
            <person name="Igarashi K."/>
            <person name="Jurgens J.A."/>
            <person name="Kallen N."/>
            <person name="Kersten P."/>
            <person name="Kohler A."/>
            <person name="Kuees U."/>
            <person name="Kumar T.K.A."/>
            <person name="Kuo A."/>
            <person name="LaButti K."/>
            <person name="Larrondo L.F."/>
            <person name="Lindquist E."/>
            <person name="Ling A."/>
            <person name="Lombard V."/>
            <person name="Lucas S."/>
            <person name="Lundell T."/>
            <person name="Martin R."/>
            <person name="McLaughlin D.J."/>
            <person name="Morgenstern I."/>
            <person name="Morin E."/>
            <person name="Murat C."/>
            <person name="Nagy L.G."/>
            <person name="Nolan M."/>
            <person name="Ohm R.A."/>
            <person name="Patyshakuliyeva A."/>
            <person name="Rokas A."/>
            <person name="Ruiz-Duenas F.J."/>
            <person name="Sabat G."/>
            <person name="Salamov A."/>
            <person name="Samejima M."/>
            <person name="Schmutz J."/>
            <person name="Slot J.C."/>
            <person name="St John F."/>
            <person name="Stenlid J."/>
            <person name="Sun H."/>
            <person name="Sun S."/>
            <person name="Syed K."/>
            <person name="Tsang A."/>
            <person name="Wiebenga A."/>
            <person name="Young D."/>
            <person name="Pisabarro A."/>
            <person name="Eastwood D.C."/>
            <person name="Martin F."/>
            <person name="Cullen D."/>
            <person name="Grigoriev I.V."/>
            <person name="Hibbett D.S."/>
        </authorList>
    </citation>
    <scope>NUCLEOTIDE SEQUENCE [LARGE SCALE GENOMIC DNA]</scope>
    <source>
        <strain evidence="15">RWD-64-598 SS2</strain>
    </source>
</reference>
<dbReference type="GO" id="GO:0046872">
    <property type="term" value="F:metal ion binding"/>
    <property type="evidence" value="ECO:0007669"/>
    <property type="project" value="UniProtKB-KW"/>
</dbReference>
<evidence type="ECO:0000256" key="6">
    <source>
        <dbReference type="ARBA" id="ARBA00022670"/>
    </source>
</evidence>
<dbReference type="PROSITE" id="PS00138">
    <property type="entry name" value="SUBTILASE_SER"/>
    <property type="match status" value="1"/>
</dbReference>
<evidence type="ECO:0000256" key="12">
    <source>
        <dbReference type="PROSITE-ProRule" id="PRU01032"/>
    </source>
</evidence>
<feature type="non-terminal residue" evidence="14">
    <location>
        <position position="1"/>
    </location>
</feature>
<keyword evidence="11" id="KW-0865">Zymogen</keyword>
<keyword evidence="15" id="KW-1185">Reference proteome</keyword>
<protein>
    <recommendedName>
        <fullName evidence="5">tripeptidyl-peptidase II</fullName>
        <ecNumber evidence="5">3.4.14.10</ecNumber>
    </recommendedName>
</protein>
<dbReference type="GO" id="GO:0008240">
    <property type="term" value="F:tripeptidyl-peptidase activity"/>
    <property type="evidence" value="ECO:0007669"/>
    <property type="project" value="UniProtKB-EC"/>
</dbReference>
<evidence type="ECO:0000256" key="10">
    <source>
        <dbReference type="ARBA" id="ARBA00022837"/>
    </source>
</evidence>
<dbReference type="GeneID" id="19208613"/>
<dbReference type="InterPro" id="IPR015366">
    <property type="entry name" value="S53_propep"/>
</dbReference>
<organism evidence="14 15">
    <name type="scientific">Coniophora puteana (strain RWD-64-598)</name>
    <name type="common">Brown rot fungus</name>
    <dbReference type="NCBI Taxonomy" id="741705"/>
    <lineage>
        <taxon>Eukaryota</taxon>
        <taxon>Fungi</taxon>
        <taxon>Dikarya</taxon>
        <taxon>Basidiomycota</taxon>
        <taxon>Agaricomycotina</taxon>
        <taxon>Agaricomycetes</taxon>
        <taxon>Agaricomycetidae</taxon>
        <taxon>Boletales</taxon>
        <taxon>Coniophorineae</taxon>
        <taxon>Coniophoraceae</taxon>
        <taxon>Coniophora</taxon>
    </lineage>
</organism>
<dbReference type="OMA" id="VCEYITP"/>
<feature type="domain" description="Peptidase S53" evidence="13">
    <location>
        <begin position="135"/>
        <end position="500"/>
    </location>
</feature>
<dbReference type="Pfam" id="PF00082">
    <property type="entry name" value="Peptidase_S8"/>
    <property type="match status" value="1"/>
</dbReference>
<dbReference type="OrthoDB" id="409122at2759"/>
<dbReference type="SUPFAM" id="SSF54897">
    <property type="entry name" value="Protease propeptides/inhibitors"/>
    <property type="match status" value="1"/>
</dbReference>
<gene>
    <name evidence="14" type="ORF">CONPUDRAFT_68107</name>
</gene>
<dbReference type="SMART" id="SM00944">
    <property type="entry name" value="Pro-kuma_activ"/>
    <property type="match status" value="1"/>
</dbReference>
<dbReference type="InterPro" id="IPR030400">
    <property type="entry name" value="Sedolisin_dom"/>
</dbReference>
<keyword evidence="6 12" id="KW-0645">Protease</keyword>
<evidence type="ECO:0000313" key="15">
    <source>
        <dbReference type="Proteomes" id="UP000053558"/>
    </source>
</evidence>
<comment type="catalytic activity">
    <reaction evidence="1">
        <text>Release of an N-terminal tripeptide from a polypeptide.</text>
        <dbReference type="EC" id="3.4.14.10"/>
    </reaction>
</comment>
<evidence type="ECO:0000256" key="8">
    <source>
        <dbReference type="ARBA" id="ARBA00022801"/>
    </source>
</evidence>
<proteinExistence type="predicted"/>
<evidence type="ECO:0000256" key="4">
    <source>
        <dbReference type="ARBA" id="ARBA00004239"/>
    </source>
</evidence>
<evidence type="ECO:0000256" key="1">
    <source>
        <dbReference type="ARBA" id="ARBA00001910"/>
    </source>
</evidence>